<dbReference type="GeneID" id="92367722"/>
<reference evidence="3 4" key="1">
    <citation type="submission" date="2016-10" db="EMBL/GenBank/DDBJ databases">
        <title>Reductive evolution of mitochondrial metabolism and differential evolution of invasion-related proteins in Cryptosporidium.</title>
        <authorList>
            <person name="Liu S."/>
            <person name="Roellig D.M."/>
            <person name="Guo Y."/>
            <person name="Li N."/>
            <person name="Frace M.A."/>
            <person name="Tang K."/>
            <person name="Zhang L."/>
            <person name="Feng Y."/>
            <person name="Xiao L."/>
        </authorList>
    </citation>
    <scope>NUCLEOTIDE SEQUENCE [LARGE SCALE GENOMIC DNA]</scope>
    <source>
        <strain evidence="3">30847</strain>
    </source>
</reference>
<dbReference type="RefSeq" id="XP_067070055.1">
    <property type="nucleotide sequence ID" value="XM_067213764.1"/>
</dbReference>
<feature type="non-terminal residue" evidence="3">
    <location>
        <position position="439"/>
    </location>
</feature>
<evidence type="ECO:0000313" key="3">
    <source>
        <dbReference type="EMBL" id="OII78209.1"/>
    </source>
</evidence>
<dbReference type="Proteomes" id="UP000186804">
    <property type="component" value="Unassembled WGS sequence"/>
</dbReference>
<proteinExistence type="predicted"/>
<keyword evidence="1" id="KW-0175">Coiled coil</keyword>
<organism evidence="3 4">
    <name type="scientific">Cryptosporidium andersoni</name>
    <dbReference type="NCBI Taxonomy" id="117008"/>
    <lineage>
        <taxon>Eukaryota</taxon>
        <taxon>Sar</taxon>
        <taxon>Alveolata</taxon>
        <taxon>Apicomplexa</taxon>
        <taxon>Conoidasida</taxon>
        <taxon>Coccidia</taxon>
        <taxon>Eucoccidiorida</taxon>
        <taxon>Eimeriorina</taxon>
        <taxon>Cryptosporidiidae</taxon>
        <taxon>Cryptosporidium</taxon>
    </lineage>
</organism>
<feature type="coiled-coil region" evidence="1">
    <location>
        <begin position="95"/>
        <end position="136"/>
    </location>
</feature>
<accession>A0A1J4MVB4</accession>
<feature type="compositionally biased region" description="Low complexity" evidence="2">
    <location>
        <begin position="388"/>
        <end position="439"/>
    </location>
</feature>
<dbReference type="VEuPathDB" id="CryptoDB:cand_035380"/>
<sequence length="439" mass="48472">MYNSNESRRNTTSLIHSARKVSVPPIDRSIHLIGSKKSTRNLSLPRNDLLETNRECSNTCFKGSMNKGLLSSCIGSNQQKSHRDYVNSSELQDTVRRYRDCYSQLRQLFEKLKEQNEILQSENTKLDAALQEANESLAKSRNIDLNTLNDNLKYNRQCLDACVHFISFILDYLSKNIAKPSLDVAKTLVRRAILQRIYLLESKLDNSIQHLQKVVSTPGLSIKSTLNNQGTLSTEIDTLGIEKSSTSGNYTSIKDIGSYLNVKPSSLQGFISSSDYNISSMVNIPKVSRSNTLVKSIEKISNKGIIYGNQDRVNDRKYPSKLISTERLIEDGVKCNLCSLITGTSRIPEEKSVVASTGAYHTSNSTSVVISQGQQIPGTRSRSSSVTSPNNTIISSPESSTTTRSPTSPITTRPKSSTNTRSPSPITSPKSSTTTKSPT</sequence>
<dbReference type="AlphaFoldDB" id="A0A1J4MVB4"/>
<feature type="compositionally biased region" description="Polar residues" evidence="2">
    <location>
        <begin position="360"/>
        <end position="387"/>
    </location>
</feature>
<evidence type="ECO:0000256" key="2">
    <source>
        <dbReference type="SAM" id="MobiDB-lite"/>
    </source>
</evidence>
<evidence type="ECO:0000313" key="4">
    <source>
        <dbReference type="Proteomes" id="UP000186804"/>
    </source>
</evidence>
<name>A0A1J4MVB4_9CRYT</name>
<gene>
    <name evidence="3" type="ORF">cand_035380</name>
</gene>
<feature type="region of interest" description="Disordered" evidence="2">
    <location>
        <begin position="360"/>
        <end position="439"/>
    </location>
</feature>
<protein>
    <submittedName>
        <fullName evidence="3">Uncharacterized protein</fullName>
    </submittedName>
</protein>
<comment type="caution">
    <text evidence="3">The sequence shown here is derived from an EMBL/GenBank/DDBJ whole genome shotgun (WGS) entry which is preliminary data.</text>
</comment>
<dbReference type="OrthoDB" id="344311at2759"/>
<evidence type="ECO:0000256" key="1">
    <source>
        <dbReference type="SAM" id="Coils"/>
    </source>
</evidence>
<keyword evidence="4" id="KW-1185">Reference proteome</keyword>
<dbReference type="EMBL" id="LRBS01000005">
    <property type="protein sequence ID" value="OII78209.1"/>
    <property type="molecule type" value="Genomic_DNA"/>
</dbReference>